<accession>A0AAV4SA19</accession>
<evidence type="ECO:0000313" key="2">
    <source>
        <dbReference type="EMBL" id="GIY29642.1"/>
    </source>
</evidence>
<protein>
    <submittedName>
        <fullName evidence="2">Down syndrome cell adhesion molecule</fullName>
    </submittedName>
</protein>
<dbReference type="InterPro" id="IPR013783">
    <property type="entry name" value="Ig-like_fold"/>
</dbReference>
<dbReference type="InterPro" id="IPR036179">
    <property type="entry name" value="Ig-like_dom_sf"/>
</dbReference>
<proteinExistence type="predicted"/>
<name>A0AAV4SA19_CAEEX</name>
<reference evidence="2 3" key="1">
    <citation type="submission" date="2021-06" db="EMBL/GenBank/DDBJ databases">
        <title>Caerostris extrusa draft genome.</title>
        <authorList>
            <person name="Kono N."/>
            <person name="Arakawa K."/>
        </authorList>
    </citation>
    <scope>NUCLEOTIDE SEQUENCE [LARGE SCALE GENOMIC DNA]</scope>
</reference>
<evidence type="ECO:0000259" key="1">
    <source>
        <dbReference type="PROSITE" id="PS50835"/>
    </source>
</evidence>
<keyword evidence="3" id="KW-1185">Reference proteome</keyword>
<dbReference type="Gene3D" id="2.60.40.10">
    <property type="entry name" value="Immunoglobulins"/>
    <property type="match status" value="1"/>
</dbReference>
<comment type="caution">
    <text evidence="2">The sequence shown here is derived from an EMBL/GenBank/DDBJ whole genome shotgun (WGS) entry which is preliminary data.</text>
</comment>
<organism evidence="2 3">
    <name type="scientific">Caerostris extrusa</name>
    <name type="common">Bark spider</name>
    <name type="synonym">Caerostris bankana</name>
    <dbReference type="NCBI Taxonomy" id="172846"/>
    <lineage>
        <taxon>Eukaryota</taxon>
        <taxon>Metazoa</taxon>
        <taxon>Ecdysozoa</taxon>
        <taxon>Arthropoda</taxon>
        <taxon>Chelicerata</taxon>
        <taxon>Arachnida</taxon>
        <taxon>Araneae</taxon>
        <taxon>Araneomorphae</taxon>
        <taxon>Entelegynae</taxon>
        <taxon>Araneoidea</taxon>
        <taxon>Araneidae</taxon>
        <taxon>Caerostris</taxon>
    </lineage>
</organism>
<dbReference type="InterPro" id="IPR007110">
    <property type="entry name" value="Ig-like_dom"/>
</dbReference>
<feature type="domain" description="Ig-like" evidence="1">
    <location>
        <begin position="99"/>
        <end position="153"/>
    </location>
</feature>
<dbReference type="AlphaFoldDB" id="A0AAV4SA19"/>
<dbReference type="Pfam" id="PF07679">
    <property type="entry name" value="I-set"/>
    <property type="match status" value="1"/>
</dbReference>
<dbReference type="EMBL" id="BPLR01009104">
    <property type="protein sequence ID" value="GIY29642.1"/>
    <property type="molecule type" value="Genomic_DNA"/>
</dbReference>
<evidence type="ECO:0000313" key="3">
    <source>
        <dbReference type="Proteomes" id="UP001054945"/>
    </source>
</evidence>
<dbReference type="Proteomes" id="UP001054945">
    <property type="component" value="Unassembled WGS sequence"/>
</dbReference>
<gene>
    <name evidence="2" type="primary">DSCAM_17</name>
    <name evidence="2" type="ORF">CEXT_314971</name>
</gene>
<sequence>MPVSLAKGLAIWLANEEYQQHGNCPKMSSSGDFTYVHSIPEPTASTTGRWSCRTWKNRTRDLTCAKLVTESPLDSAKLLPYKFWVHSYLIEKKYPHPMPPTFKEPFQTKTVTEESNTTLRCIATGHAPIVITWQKDKSLMDISKRGRYSDKLF</sequence>
<dbReference type="InterPro" id="IPR013098">
    <property type="entry name" value="Ig_I-set"/>
</dbReference>
<dbReference type="SUPFAM" id="SSF48726">
    <property type="entry name" value="Immunoglobulin"/>
    <property type="match status" value="1"/>
</dbReference>
<dbReference type="PROSITE" id="PS50835">
    <property type="entry name" value="IG_LIKE"/>
    <property type="match status" value="1"/>
</dbReference>